<gene>
    <name evidence="2" type="ORF">DFP88_102678</name>
</gene>
<dbReference type="RefSeq" id="WP_110813914.1">
    <property type="nucleotide sequence ID" value="NZ_QJTE01000002.1"/>
</dbReference>
<keyword evidence="1" id="KW-0732">Signal</keyword>
<evidence type="ECO:0000313" key="2">
    <source>
        <dbReference type="EMBL" id="PYE84874.1"/>
    </source>
</evidence>
<evidence type="ECO:0000313" key="3">
    <source>
        <dbReference type="Proteomes" id="UP000248311"/>
    </source>
</evidence>
<dbReference type="EMBL" id="QJTE01000002">
    <property type="protein sequence ID" value="PYE84874.1"/>
    <property type="molecule type" value="Genomic_DNA"/>
</dbReference>
<dbReference type="AlphaFoldDB" id="A0A318T3Q9"/>
<name>A0A318T3Q9_9RHOB</name>
<protein>
    <recommendedName>
        <fullName evidence="4">Tat pathway signal sequence domain protein</fullName>
    </recommendedName>
</protein>
<feature type="signal peptide" evidence="1">
    <location>
        <begin position="1"/>
        <end position="29"/>
    </location>
</feature>
<proteinExistence type="predicted"/>
<dbReference type="Proteomes" id="UP000248311">
    <property type="component" value="Unassembled WGS sequence"/>
</dbReference>
<accession>A0A318T3Q9</accession>
<comment type="caution">
    <text evidence="2">The sequence shown here is derived from an EMBL/GenBank/DDBJ whole genome shotgun (WGS) entry which is preliminary data.</text>
</comment>
<dbReference type="OrthoDB" id="7707524at2"/>
<evidence type="ECO:0008006" key="4">
    <source>
        <dbReference type="Google" id="ProtNLM"/>
    </source>
</evidence>
<reference evidence="2 3" key="1">
    <citation type="submission" date="2018-06" db="EMBL/GenBank/DDBJ databases">
        <title>Genomic Encyclopedia of Type Strains, Phase III (KMG-III): the genomes of soil and plant-associated and newly described type strains.</title>
        <authorList>
            <person name="Whitman W."/>
        </authorList>
    </citation>
    <scope>NUCLEOTIDE SEQUENCE [LARGE SCALE GENOMIC DNA]</scope>
    <source>
        <strain evidence="2 3">CECT 9025</strain>
    </source>
</reference>
<feature type="chain" id="PRO_5016344968" description="Tat pathway signal sequence domain protein" evidence="1">
    <location>
        <begin position="30"/>
        <end position="153"/>
    </location>
</feature>
<keyword evidence="3" id="KW-1185">Reference proteome</keyword>
<sequence length="153" mass="15725">MTVTRPGRFRLAASLLAALATALALPAAAQDTEDAAPEPALSVELNAADAVEGSCRLTFLVRNDLGADLSSLALETVVLTGDGAVERLTLFDFRELPQDRPRVRQFDLAGLDCADAGQVLINGVSSCDGAGLEPGACMAGLALSSRTEIGLIG</sequence>
<evidence type="ECO:0000256" key="1">
    <source>
        <dbReference type="SAM" id="SignalP"/>
    </source>
</evidence>
<organism evidence="2 3">
    <name type="scientific">Pseudoroseicyclus aestuarii</name>
    <dbReference type="NCBI Taxonomy" id="1795041"/>
    <lineage>
        <taxon>Bacteria</taxon>
        <taxon>Pseudomonadati</taxon>
        <taxon>Pseudomonadota</taxon>
        <taxon>Alphaproteobacteria</taxon>
        <taxon>Rhodobacterales</taxon>
        <taxon>Paracoccaceae</taxon>
        <taxon>Pseudoroseicyclus</taxon>
    </lineage>
</organism>